<evidence type="ECO:0000313" key="2">
    <source>
        <dbReference type="EMBL" id="RSK30962.1"/>
    </source>
</evidence>
<dbReference type="RefSeq" id="WP_125904066.1">
    <property type="nucleotide sequence ID" value="NZ_RWGW01000013.1"/>
</dbReference>
<gene>
    <name evidence="2" type="ORF">EJA12_09605</name>
</gene>
<organism evidence="2 3">
    <name type="scientific">Bhargavaea beijingensis</name>
    <dbReference type="NCBI Taxonomy" id="426756"/>
    <lineage>
        <taxon>Bacteria</taxon>
        <taxon>Bacillati</taxon>
        <taxon>Bacillota</taxon>
        <taxon>Bacilli</taxon>
        <taxon>Bacillales</taxon>
        <taxon>Caryophanaceae</taxon>
        <taxon>Bhargavaea</taxon>
    </lineage>
</organism>
<dbReference type="EMBL" id="RWGW01000013">
    <property type="protein sequence ID" value="RSK30962.1"/>
    <property type="molecule type" value="Genomic_DNA"/>
</dbReference>
<feature type="coiled-coil region" evidence="1">
    <location>
        <begin position="69"/>
        <end position="96"/>
    </location>
</feature>
<name>A0ABX9ZCF7_9BACL</name>
<protein>
    <submittedName>
        <fullName evidence="2">Uncharacterized protein</fullName>
    </submittedName>
</protein>
<evidence type="ECO:0000313" key="3">
    <source>
        <dbReference type="Proteomes" id="UP000272481"/>
    </source>
</evidence>
<evidence type="ECO:0000256" key="1">
    <source>
        <dbReference type="SAM" id="Coils"/>
    </source>
</evidence>
<comment type="caution">
    <text evidence="2">The sequence shown here is derived from an EMBL/GenBank/DDBJ whole genome shotgun (WGS) entry which is preliminary data.</text>
</comment>
<proteinExistence type="predicted"/>
<sequence>MRFIGGEEFKLILHSEQHLAKLRKRHAEELQDLYDDVSPVMVYMDPMSGKAFAVHKSVEDAAIEICEVKDRQAAERARLEARCRQMQNAMQLLTDAHRNALMAYLNNPSQNPPNATRDALDALRDALEGRQGATA</sequence>
<reference evidence="2 3" key="1">
    <citation type="submission" date="2018-12" db="EMBL/GenBank/DDBJ databases">
        <title>Comparitive functional genomics of dry heat resistant strains isolated from the viking spacecraft.</title>
        <authorList>
            <person name="Seuylemezian A."/>
            <person name="Vaishampayan P."/>
        </authorList>
    </citation>
    <scope>NUCLEOTIDE SEQUENCE [LARGE SCALE GENOMIC DNA]</scope>
    <source>
        <strain evidence="2 3">M6-11</strain>
    </source>
</reference>
<accession>A0ABX9ZCF7</accession>
<keyword evidence="1" id="KW-0175">Coiled coil</keyword>
<dbReference type="Proteomes" id="UP000272481">
    <property type="component" value="Unassembled WGS sequence"/>
</dbReference>
<keyword evidence="3" id="KW-1185">Reference proteome</keyword>